<dbReference type="InterPro" id="IPR027417">
    <property type="entry name" value="P-loop_NTPase"/>
</dbReference>
<feature type="domain" description="Polysaccharide chain length determinant N-terminal" evidence="10">
    <location>
        <begin position="20"/>
        <end position="97"/>
    </location>
</feature>
<evidence type="ECO:0000256" key="6">
    <source>
        <dbReference type="ARBA" id="ARBA00022840"/>
    </source>
</evidence>
<evidence type="ECO:0000256" key="2">
    <source>
        <dbReference type="ARBA" id="ARBA00006683"/>
    </source>
</evidence>
<organism evidence="11 12">
    <name type="scientific">Murimonas intestini</name>
    <dbReference type="NCBI Taxonomy" id="1337051"/>
    <lineage>
        <taxon>Bacteria</taxon>
        <taxon>Bacillati</taxon>
        <taxon>Bacillota</taxon>
        <taxon>Clostridia</taxon>
        <taxon>Lachnospirales</taxon>
        <taxon>Lachnospiraceae</taxon>
        <taxon>Murimonas</taxon>
    </lineage>
</organism>
<keyword evidence="4 9" id="KW-0812">Transmembrane</keyword>
<dbReference type="GO" id="GO:0005886">
    <property type="term" value="C:plasma membrane"/>
    <property type="evidence" value="ECO:0007669"/>
    <property type="project" value="UniProtKB-SubCell"/>
</dbReference>
<feature type="transmembrane region" description="Helical" evidence="9">
    <location>
        <begin position="28"/>
        <end position="46"/>
    </location>
</feature>
<dbReference type="InterPro" id="IPR033756">
    <property type="entry name" value="YlxH/NBP35"/>
</dbReference>
<dbReference type="NCBIfam" id="TIGR01007">
    <property type="entry name" value="eps_fam"/>
    <property type="match status" value="1"/>
</dbReference>
<keyword evidence="5" id="KW-0547">Nucleotide-binding</keyword>
<dbReference type="Proteomes" id="UP000245412">
    <property type="component" value="Unassembled WGS sequence"/>
</dbReference>
<dbReference type="PANTHER" id="PTHR32309">
    <property type="entry name" value="TYROSINE-PROTEIN KINASE"/>
    <property type="match status" value="1"/>
</dbReference>
<evidence type="ECO:0000256" key="9">
    <source>
        <dbReference type="SAM" id="Phobius"/>
    </source>
</evidence>
<dbReference type="GO" id="GO:0005524">
    <property type="term" value="F:ATP binding"/>
    <property type="evidence" value="ECO:0007669"/>
    <property type="project" value="UniProtKB-KW"/>
</dbReference>
<dbReference type="Gene3D" id="3.40.50.300">
    <property type="entry name" value="P-loop containing nucleotide triphosphate hydrolases"/>
    <property type="match status" value="1"/>
</dbReference>
<dbReference type="Pfam" id="PF10609">
    <property type="entry name" value="ParA"/>
    <property type="match status" value="1"/>
</dbReference>
<evidence type="ECO:0000313" key="12">
    <source>
        <dbReference type="Proteomes" id="UP000245412"/>
    </source>
</evidence>
<evidence type="ECO:0000256" key="4">
    <source>
        <dbReference type="ARBA" id="ARBA00022692"/>
    </source>
</evidence>
<dbReference type="AlphaFoldDB" id="A0AB73T6M4"/>
<feature type="transmembrane region" description="Helical" evidence="9">
    <location>
        <begin position="177"/>
        <end position="199"/>
    </location>
</feature>
<dbReference type="InterPro" id="IPR050445">
    <property type="entry name" value="Bact_polysacc_biosynth/exp"/>
</dbReference>
<reference evidence="11 12" key="1">
    <citation type="submission" date="2018-05" db="EMBL/GenBank/DDBJ databases">
        <authorList>
            <person name="Goeker M."/>
            <person name="Huntemann M."/>
            <person name="Clum A."/>
            <person name="Pillay M."/>
            <person name="Palaniappan K."/>
            <person name="Varghese N."/>
            <person name="Mikhailova N."/>
            <person name="Stamatis D."/>
            <person name="Reddy T."/>
            <person name="Daum C."/>
            <person name="Shapiro N."/>
            <person name="Ivanova N."/>
            <person name="Kyrpides N."/>
            <person name="Woyke T."/>
        </authorList>
    </citation>
    <scope>NUCLEOTIDE SEQUENCE [LARGE SCALE GENOMIC DNA]</scope>
    <source>
        <strain evidence="11 12">DSM 26524</strain>
    </source>
</reference>
<comment type="subcellular location">
    <subcellularLocation>
        <location evidence="1">Cell membrane</location>
        <topology evidence="1">Multi-pass membrane protein</topology>
    </subcellularLocation>
</comment>
<dbReference type="PANTHER" id="PTHR32309:SF13">
    <property type="entry name" value="FERRIC ENTEROBACTIN TRANSPORT PROTEIN FEPE"/>
    <property type="match status" value="1"/>
</dbReference>
<keyword evidence="6" id="KW-0067">ATP-binding</keyword>
<dbReference type="InterPro" id="IPR003856">
    <property type="entry name" value="LPS_length_determ_N"/>
</dbReference>
<keyword evidence="7 9" id="KW-1133">Transmembrane helix</keyword>
<dbReference type="SUPFAM" id="SSF52540">
    <property type="entry name" value="P-loop containing nucleoside triphosphate hydrolases"/>
    <property type="match status" value="1"/>
</dbReference>
<evidence type="ECO:0000256" key="3">
    <source>
        <dbReference type="ARBA" id="ARBA00022475"/>
    </source>
</evidence>
<protein>
    <submittedName>
        <fullName evidence="11">Capsular exopolysaccharide synthesis family protein</fullName>
    </submittedName>
</protein>
<evidence type="ECO:0000256" key="7">
    <source>
        <dbReference type="ARBA" id="ARBA00022989"/>
    </source>
</evidence>
<dbReference type="CDD" id="cd05387">
    <property type="entry name" value="BY-kinase"/>
    <property type="match status" value="1"/>
</dbReference>
<dbReference type="InterPro" id="IPR005702">
    <property type="entry name" value="Wzc-like_C"/>
</dbReference>
<evidence type="ECO:0000256" key="1">
    <source>
        <dbReference type="ARBA" id="ARBA00004651"/>
    </source>
</evidence>
<evidence type="ECO:0000259" key="10">
    <source>
        <dbReference type="Pfam" id="PF02706"/>
    </source>
</evidence>
<dbReference type="Pfam" id="PF02706">
    <property type="entry name" value="Wzz"/>
    <property type="match status" value="1"/>
</dbReference>
<evidence type="ECO:0000256" key="8">
    <source>
        <dbReference type="ARBA" id="ARBA00023136"/>
    </source>
</evidence>
<comment type="caution">
    <text evidence="11">The sequence shown here is derived from an EMBL/GenBank/DDBJ whole genome shotgun (WGS) entry which is preliminary data.</text>
</comment>
<dbReference type="RefSeq" id="WP_109625305.1">
    <property type="nucleotide sequence ID" value="NZ_JANKBI010000002.1"/>
</dbReference>
<evidence type="ECO:0000256" key="5">
    <source>
        <dbReference type="ARBA" id="ARBA00022741"/>
    </source>
</evidence>
<keyword evidence="12" id="KW-1185">Reference proteome</keyword>
<keyword evidence="3" id="KW-1003">Cell membrane</keyword>
<dbReference type="EMBL" id="QGGY01000003">
    <property type="protein sequence ID" value="PWJ77183.1"/>
    <property type="molecule type" value="Genomic_DNA"/>
</dbReference>
<proteinExistence type="inferred from homology"/>
<name>A0AB73T6M4_9FIRM</name>
<comment type="similarity">
    <text evidence="2">Belongs to the CpsC/CapA family.</text>
</comment>
<sequence length="468" mass="51305">MEQNQRDIRRDYLAQDYQYLFRCLKRNLFVIVVCACITLIGVYVALDYFMKDSYQASIQLAVVPRDAAGSKQSDGSVNTAVSRSMSVLNSSMLKEQIRKNSETEALNGTLRAAQVGQTNLITMSATADTAEHAFRLLKAGLENYPQLSGYFETGYLLQRLSGLSADSIITLPARTEYYAFMAGMLVLAVGVGLTVMAAVMTDKIHSAEQGEKLLETGILGKLVYVKKGKKQNALLITDPRTDAFYIEDVDKMVTNVQEKMDAHHYKTLMVTSVQENEGKSTGAANIALNLAQRGNRVVLVDCDLRRPALRKMFELYVDKGIELTGLLEGKSELADALQPVGQTANLSAVVQFKVVPEPDKLLEKQELGELLEQIKAQADYVILDTPPMGIVRDAEVTAKSADAAILFIKQDEVKAAVVNDLVDLLENAGTSAIGCVLNMTRGNLILGGGSYGKYGKYGGYRYGYKAQR</sequence>
<accession>A0AB73T6M4</accession>
<gene>
    <name evidence="11" type="ORF">C7383_10324</name>
</gene>
<keyword evidence="8 9" id="KW-0472">Membrane</keyword>
<evidence type="ECO:0000313" key="11">
    <source>
        <dbReference type="EMBL" id="PWJ77183.1"/>
    </source>
</evidence>